<evidence type="ECO:0000313" key="7">
    <source>
        <dbReference type="Proteomes" id="UP000251891"/>
    </source>
</evidence>
<dbReference type="SUPFAM" id="SSF53720">
    <property type="entry name" value="ALDH-like"/>
    <property type="match status" value="1"/>
</dbReference>
<dbReference type="AlphaFoldDB" id="A0A365GWT2"/>
<evidence type="ECO:0000256" key="4">
    <source>
        <dbReference type="RuleBase" id="RU003345"/>
    </source>
</evidence>
<dbReference type="Gene3D" id="3.40.309.10">
    <property type="entry name" value="Aldehyde Dehydrogenase, Chain A, domain 2"/>
    <property type="match status" value="1"/>
</dbReference>
<dbReference type="PROSITE" id="PS00687">
    <property type="entry name" value="ALDEHYDE_DEHYDR_GLU"/>
    <property type="match status" value="1"/>
</dbReference>
<dbReference type="InterPro" id="IPR029510">
    <property type="entry name" value="Ald_DH_CS_GLU"/>
</dbReference>
<comment type="similarity">
    <text evidence="1 4">Belongs to the aldehyde dehydrogenase family.</text>
</comment>
<dbReference type="InterPro" id="IPR016163">
    <property type="entry name" value="Ald_DH_C"/>
</dbReference>
<organism evidence="6 7">
    <name type="scientific">Actinomadura craniellae</name>
    <dbReference type="NCBI Taxonomy" id="2231787"/>
    <lineage>
        <taxon>Bacteria</taxon>
        <taxon>Bacillati</taxon>
        <taxon>Actinomycetota</taxon>
        <taxon>Actinomycetes</taxon>
        <taxon>Streptosporangiales</taxon>
        <taxon>Thermomonosporaceae</taxon>
        <taxon>Actinomadura</taxon>
    </lineage>
</organism>
<evidence type="ECO:0000256" key="3">
    <source>
        <dbReference type="PROSITE-ProRule" id="PRU10007"/>
    </source>
</evidence>
<keyword evidence="2 4" id="KW-0560">Oxidoreductase</keyword>
<dbReference type="InterPro" id="IPR016162">
    <property type="entry name" value="Ald_DH_N"/>
</dbReference>
<protein>
    <submittedName>
        <fullName evidence="6">Aldehyde dehydrogenase family protein</fullName>
    </submittedName>
</protein>
<proteinExistence type="inferred from homology"/>
<evidence type="ECO:0000256" key="1">
    <source>
        <dbReference type="ARBA" id="ARBA00009986"/>
    </source>
</evidence>
<dbReference type="FunFam" id="3.40.605.10:FF:000007">
    <property type="entry name" value="NAD/NADP-dependent betaine aldehyde dehydrogenase"/>
    <property type="match status" value="1"/>
</dbReference>
<reference evidence="6 7" key="1">
    <citation type="submission" date="2018-06" db="EMBL/GenBank/DDBJ databases">
        <title>Actinomadura craniellae sp. nov. isolated from marine sponge Craniella sp.</title>
        <authorList>
            <person name="Li L."/>
            <person name="Xu Q.H."/>
            <person name="Lin H.W."/>
            <person name="Lu Y.H."/>
        </authorList>
    </citation>
    <scope>NUCLEOTIDE SEQUENCE [LARGE SCALE GENOMIC DNA]</scope>
    <source>
        <strain evidence="6 7">LHW63021</strain>
    </source>
</reference>
<keyword evidence="7" id="KW-1185">Reference proteome</keyword>
<dbReference type="EMBL" id="QLYX01000020">
    <property type="protein sequence ID" value="RAY11287.1"/>
    <property type="molecule type" value="Genomic_DNA"/>
</dbReference>
<dbReference type="GO" id="GO:0016620">
    <property type="term" value="F:oxidoreductase activity, acting on the aldehyde or oxo group of donors, NAD or NADP as acceptor"/>
    <property type="evidence" value="ECO:0007669"/>
    <property type="project" value="InterPro"/>
</dbReference>
<dbReference type="PANTHER" id="PTHR42804">
    <property type="entry name" value="ALDEHYDE DEHYDROGENASE"/>
    <property type="match status" value="1"/>
</dbReference>
<comment type="caution">
    <text evidence="6">The sequence shown here is derived from an EMBL/GenBank/DDBJ whole genome shotgun (WGS) entry which is preliminary data.</text>
</comment>
<dbReference type="Pfam" id="PF00171">
    <property type="entry name" value="Aldedh"/>
    <property type="match status" value="1"/>
</dbReference>
<dbReference type="InterPro" id="IPR015590">
    <property type="entry name" value="Aldehyde_DH_dom"/>
</dbReference>
<dbReference type="OrthoDB" id="6882680at2"/>
<accession>A0A365GWT2</accession>
<dbReference type="RefSeq" id="WP_111871743.1">
    <property type="nucleotide sequence ID" value="NZ_QLYX01000020.1"/>
</dbReference>
<dbReference type="InterPro" id="IPR016161">
    <property type="entry name" value="Ald_DH/histidinol_DH"/>
</dbReference>
<evidence type="ECO:0000256" key="2">
    <source>
        <dbReference type="ARBA" id="ARBA00023002"/>
    </source>
</evidence>
<sequence length="488" mass="50063">MTATHAHLAAPGHWIDGGFTEDVHARIEVVSPVTGSVVATVPSGTAADVDRAVAAARAALPGWAGTPTSTRAKTLARLAQELTARNEQIAQAITAEIGAPIGFARMAQAGLPAAVAAATAELEPSVEWAERAGDSLIVREPVGVVGAITPWNFPLQQTMTKIAPALLAGNTIVFKPAELAPLTAAILAGAIAAAGIPAGVFNVVYGSGAVVGEAIAAHPGIDMLSFTGSTAVGKRVSVLAAQNVKRVGLELGGKSANIILDGADLEHAVAETLVNSWSNSGQACGAWTRLLVPADRHDEIVTRLAEAAAAYTVGDPADESVRLGPLASQKQWERVNAYIEQGIAEGATLAYGGPGRIPGLESGAYIRPTIFANVAPDSTIAQEEIFGPVLSVIPYTTEDEAIEIANSTIYGLNAAVFGAPEDALRVAHRLQVGQVYLNGAGLNMLAPFGGYKQSGNGREFGRHGVEEFTEVKAIQLGETAPAAGQGPL</sequence>
<dbReference type="Proteomes" id="UP000251891">
    <property type="component" value="Unassembled WGS sequence"/>
</dbReference>
<dbReference type="CDD" id="cd07138">
    <property type="entry name" value="ALDH_CddD_SSP0762"/>
    <property type="match status" value="1"/>
</dbReference>
<dbReference type="Gene3D" id="3.40.605.10">
    <property type="entry name" value="Aldehyde Dehydrogenase, Chain A, domain 1"/>
    <property type="match status" value="1"/>
</dbReference>
<feature type="domain" description="Aldehyde dehydrogenase" evidence="5">
    <location>
        <begin position="22"/>
        <end position="474"/>
    </location>
</feature>
<evidence type="ECO:0000259" key="5">
    <source>
        <dbReference type="Pfam" id="PF00171"/>
    </source>
</evidence>
<name>A0A365GWT2_9ACTN</name>
<feature type="active site" evidence="3">
    <location>
        <position position="250"/>
    </location>
</feature>
<gene>
    <name evidence="6" type="ORF">DPM19_31565</name>
</gene>
<evidence type="ECO:0000313" key="6">
    <source>
        <dbReference type="EMBL" id="RAY11287.1"/>
    </source>
</evidence>
<dbReference type="PANTHER" id="PTHR42804:SF1">
    <property type="entry name" value="ALDEHYDE DEHYDROGENASE-RELATED"/>
    <property type="match status" value="1"/>
</dbReference>